<name>A0ABQ4DII9_9CELL</name>
<proteinExistence type="predicted"/>
<evidence type="ECO:0000313" key="2">
    <source>
        <dbReference type="EMBL" id="GIG38736.1"/>
    </source>
</evidence>
<accession>A0ABQ4DII9</accession>
<sequence length="331" mass="34631">MKVLVTGASGLLGRTTAARVRDAGHDVRTFQRRPSGVDGVEDRLGSVTDPDDVDRAVAGVDAVVHLAAKVSLAGDPADFRHVNVEGTRALLAAAARHGATDVVHVSSPSVAHTGTAIVGEDAPRADPRRARGAYARTKAEAELLALGADGDLRVVAVRPHIVWGPGDEQLVARIAERARTGRLPLLDHGAALIDTTYLDNAASALVAALHRLGDDDGTVRGQAYVVTNGEPRTVAEMVAGICAAVGVPAPTTRVPGAVARGAGAAVETAWAHLPLASADGEPPMTRFLAEQLSTAHWFDQRRTRADLRWRPEVSIDEGLRRLAAWHAATTG</sequence>
<feature type="domain" description="3-beta hydroxysteroid dehydrogenase/isomerase" evidence="1">
    <location>
        <begin position="4"/>
        <end position="251"/>
    </location>
</feature>
<dbReference type="SUPFAM" id="SSF51735">
    <property type="entry name" value="NAD(P)-binding Rossmann-fold domains"/>
    <property type="match status" value="1"/>
</dbReference>
<dbReference type="RefSeq" id="WP_203670797.1">
    <property type="nucleotide sequence ID" value="NZ_BONP01000002.1"/>
</dbReference>
<evidence type="ECO:0000259" key="1">
    <source>
        <dbReference type="Pfam" id="PF01073"/>
    </source>
</evidence>
<dbReference type="EMBL" id="BONP01000002">
    <property type="protein sequence ID" value="GIG38736.1"/>
    <property type="molecule type" value="Genomic_DNA"/>
</dbReference>
<protein>
    <submittedName>
        <fullName evidence="2">Nucleoside-diphosphate sugar epimerase</fullName>
    </submittedName>
</protein>
<dbReference type="Pfam" id="PF01073">
    <property type="entry name" value="3Beta_HSD"/>
    <property type="match status" value="1"/>
</dbReference>
<gene>
    <name evidence="2" type="ORF">Cph01nite_04980</name>
</gene>
<dbReference type="PANTHER" id="PTHR48079:SF6">
    <property type="entry name" value="NAD(P)-BINDING DOMAIN-CONTAINING PROTEIN-RELATED"/>
    <property type="match status" value="1"/>
</dbReference>
<dbReference type="PANTHER" id="PTHR48079">
    <property type="entry name" value="PROTEIN YEEZ"/>
    <property type="match status" value="1"/>
</dbReference>
<keyword evidence="3" id="KW-1185">Reference proteome</keyword>
<dbReference type="InterPro" id="IPR051783">
    <property type="entry name" value="NAD(P)-dependent_oxidoreduct"/>
</dbReference>
<evidence type="ECO:0000313" key="3">
    <source>
        <dbReference type="Proteomes" id="UP000614741"/>
    </source>
</evidence>
<comment type="caution">
    <text evidence="2">The sequence shown here is derived from an EMBL/GenBank/DDBJ whole genome shotgun (WGS) entry which is preliminary data.</text>
</comment>
<reference evidence="2 3" key="1">
    <citation type="submission" date="2021-01" db="EMBL/GenBank/DDBJ databases">
        <title>Whole genome shotgun sequence of Cellulomonas phragmiteti NBRC 110785.</title>
        <authorList>
            <person name="Komaki H."/>
            <person name="Tamura T."/>
        </authorList>
    </citation>
    <scope>NUCLEOTIDE SEQUENCE [LARGE SCALE GENOMIC DNA]</scope>
    <source>
        <strain evidence="2 3">NBRC 110785</strain>
    </source>
</reference>
<dbReference type="Gene3D" id="3.40.50.720">
    <property type="entry name" value="NAD(P)-binding Rossmann-like Domain"/>
    <property type="match status" value="1"/>
</dbReference>
<organism evidence="2 3">
    <name type="scientific">Cellulomonas phragmiteti</name>
    <dbReference type="NCBI Taxonomy" id="478780"/>
    <lineage>
        <taxon>Bacteria</taxon>
        <taxon>Bacillati</taxon>
        <taxon>Actinomycetota</taxon>
        <taxon>Actinomycetes</taxon>
        <taxon>Micrococcales</taxon>
        <taxon>Cellulomonadaceae</taxon>
        <taxon>Cellulomonas</taxon>
    </lineage>
</organism>
<dbReference type="InterPro" id="IPR002225">
    <property type="entry name" value="3Beta_OHSteriod_DH/Estase"/>
</dbReference>
<dbReference type="Proteomes" id="UP000614741">
    <property type="component" value="Unassembled WGS sequence"/>
</dbReference>
<dbReference type="InterPro" id="IPR036291">
    <property type="entry name" value="NAD(P)-bd_dom_sf"/>
</dbReference>